<sequence length="795" mass="91058">MANWHEASSFAGDSPLRARTSRVPWLLLFWWTQTTLWLRRWLKFWVHRPLMRLGIGSIDEDEEENEVDDVQAPPSDNQQQDSVLPCGLANNGNLCFVNAVLQCLAAVPSFLDSVDRALRMRTQLHMVREADDAQVQKLLVAETLVSILRGILPAFDRDEDELELEAEAGVRRRGDQDRIRHNRDDNQQKMRRFRSAASRCTYLVSSAASRQEQQDAEEFLTFLLELLHDLLRAPAQPVRSDEEERVHFLQSEKWFLKKLKSYDPNDPRSYMQAVANLGEVRWNHFLRQNSSVVTDLFSGQTVRGSQCCSCANLTCHHEEQRVISLTITQGKGSQTLAECLEHFRHPEQLSGENRVFCDGYCQAKTTRLTQILLQRVPPVLVLRLQRFKHTSMRGRTEKVDTPVSFPCGSDELLDITQNAFFRDEEKRVNFELVAVCAHLGSSIDSGHYVAYVRHQDSRRDAGASDQWLRIDDEVVSVINESKLQSETLKSAYLLFYSQVSRSNMTTIFCAIPELGSVFPVNIDIRHTVDQLKRKIKEAKPHTICFDADMLRLYLAKSDGMWLNSNDDDVRALKRGEVRERVGNLMLEHLLLVENEKLNHDAYFGKRFKPVARDIHVLVEMPEDCEFPGSSNMVTIYCALPELGSVFPVHINTTQTFGDLKNKIKEAKPNLIRYDADLLKLYLAKDRGGWLTTTGGGEFMSVKMGDTSDQVKNLMEEQLTLDETWQLDDCTCFGRDFEPAARDIHIIVKRPEDQKEFIDERSGSTVCELLPLQSLQAAVEWLFGMNQEGLQKEKTD</sequence>
<dbReference type="GO" id="GO:0005829">
    <property type="term" value="C:cytosol"/>
    <property type="evidence" value="ECO:0007669"/>
    <property type="project" value="TreeGrafter"/>
</dbReference>
<dbReference type="GO" id="GO:0043657">
    <property type="term" value="C:host cell"/>
    <property type="evidence" value="ECO:0007669"/>
    <property type="project" value="UniProtKB-SubCell"/>
</dbReference>
<dbReference type="GO" id="GO:0016579">
    <property type="term" value="P:protein deubiquitination"/>
    <property type="evidence" value="ECO:0007669"/>
    <property type="project" value="InterPro"/>
</dbReference>
<dbReference type="Gene3D" id="3.90.70.10">
    <property type="entry name" value="Cysteine proteinases"/>
    <property type="match status" value="1"/>
</dbReference>
<feature type="domain" description="USP" evidence="10">
    <location>
        <begin position="86"/>
        <end position="499"/>
    </location>
</feature>
<dbReference type="CDD" id="cd02257">
    <property type="entry name" value="Peptidase_C19"/>
    <property type="match status" value="1"/>
</dbReference>
<dbReference type="PROSITE" id="PS50235">
    <property type="entry name" value="USP_3"/>
    <property type="match status" value="1"/>
</dbReference>
<dbReference type="PANTHER" id="PTHR24006:SF687">
    <property type="entry name" value="UBIQUITIN CARBOXYL-TERMINAL HYDROLASE 10"/>
    <property type="match status" value="1"/>
</dbReference>
<keyword evidence="12" id="KW-1185">Reference proteome</keyword>
<dbReference type="Pfam" id="PF20147">
    <property type="entry name" value="Crinkler"/>
    <property type="match status" value="2"/>
</dbReference>
<dbReference type="SUPFAM" id="SSF54001">
    <property type="entry name" value="Cysteine proteinases"/>
    <property type="match status" value="1"/>
</dbReference>
<dbReference type="GO" id="GO:0006508">
    <property type="term" value="P:proteolysis"/>
    <property type="evidence" value="ECO:0007669"/>
    <property type="project" value="UniProtKB-KW"/>
</dbReference>
<dbReference type="InterPro" id="IPR018200">
    <property type="entry name" value="USP_CS"/>
</dbReference>
<evidence type="ECO:0000256" key="9">
    <source>
        <dbReference type="RuleBase" id="RU366025"/>
    </source>
</evidence>
<keyword evidence="6 9" id="KW-0833">Ubl conjugation pathway</keyword>
<comment type="subcellular location">
    <subcellularLocation>
        <location evidence="2">Host cell</location>
    </subcellularLocation>
    <subcellularLocation>
        <location evidence="3">Secreted</location>
    </subcellularLocation>
</comment>
<evidence type="ECO:0000256" key="7">
    <source>
        <dbReference type="ARBA" id="ARBA00022801"/>
    </source>
</evidence>
<keyword evidence="8 9" id="KW-0788">Thiol protease</keyword>
<evidence type="ECO:0000256" key="4">
    <source>
        <dbReference type="ARBA" id="ARBA00022525"/>
    </source>
</evidence>
<dbReference type="InterPro" id="IPR045379">
    <property type="entry name" value="Crinkler_N"/>
</dbReference>
<reference evidence="11" key="1">
    <citation type="submission" date="2023-08" db="EMBL/GenBank/DDBJ databases">
        <title>Reference Genome Resource for the Citrus Pathogen Phytophthora citrophthora.</title>
        <authorList>
            <person name="Moller H."/>
            <person name="Coetzee B."/>
            <person name="Rose L.J."/>
            <person name="Van Niekerk J.M."/>
        </authorList>
    </citation>
    <scope>NUCLEOTIDE SEQUENCE</scope>
    <source>
        <strain evidence="11">STE-U-9442</strain>
    </source>
</reference>
<dbReference type="PANTHER" id="PTHR24006">
    <property type="entry name" value="UBIQUITIN CARBOXYL-TERMINAL HYDROLASE"/>
    <property type="match status" value="1"/>
</dbReference>
<dbReference type="Pfam" id="PF00443">
    <property type="entry name" value="UCH"/>
    <property type="match status" value="1"/>
</dbReference>
<dbReference type="PROSITE" id="PS00972">
    <property type="entry name" value="USP_1"/>
    <property type="match status" value="1"/>
</dbReference>
<evidence type="ECO:0000256" key="3">
    <source>
        <dbReference type="ARBA" id="ARBA00004613"/>
    </source>
</evidence>
<name>A0AAD9LT08_9STRA</name>
<keyword evidence="7 9" id="KW-0378">Hydrolase</keyword>
<gene>
    <name evidence="11" type="ORF">P3T76_002672</name>
</gene>
<evidence type="ECO:0000313" key="12">
    <source>
        <dbReference type="Proteomes" id="UP001259832"/>
    </source>
</evidence>
<dbReference type="GO" id="GO:0005576">
    <property type="term" value="C:extracellular region"/>
    <property type="evidence" value="ECO:0007669"/>
    <property type="project" value="UniProtKB-SubCell"/>
</dbReference>
<dbReference type="GO" id="GO:0004843">
    <property type="term" value="F:cysteine-type deubiquitinase activity"/>
    <property type="evidence" value="ECO:0007669"/>
    <property type="project" value="UniProtKB-UniRule"/>
</dbReference>
<dbReference type="InterPro" id="IPR038765">
    <property type="entry name" value="Papain-like_cys_pep_sf"/>
</dbReference>
<keyword evidence="4" id="KW-0964">Secreted</keyword>
<evidence type="ECO:0000256" key="5">
    <source>
        <dbReference type="ARBA" id="ARBA00022670"/>
    </source>
</evidence>
<accession>A0AAD9LT08</accession>
<evidence type="ECO:0000313" key="11">
    <source>
        <dbReference type="EMBL" id="KAK1945624.1"/>
    </source>
</evidence>
<evidence type="ECO:0000259" key="10">
    <source>
        <dbReference type="PROSITE" id="PS50235"/>
    </source>
</evidence>
<proteinExistence type="inferred from homology"/>
<dbReference type="PROSITE" id="PS00973">
    <property type="entry name" value="USP_2"/>
    <property type="match status" value="1"/>
</dbReference>
<comment type="caution">
    <text evidence="11">The sequence shown here is derived from an EMBL/GenBank/DDBJ whole genome shotgun (WGS) entry which is preliminary data.</text>
</comment>
<comment type="similarity">
    <text evidence="9">Belongs to the peptidase C19 family.</text>
</comment>
<evidence type="ECO:0000256" key="2">
    <source>
        <dbReference type="ARBA" id="ARBA00004340"/>
    </source>
</evidence>
<evidence type="ECO:0000256" key="8">
    <source>
        <dbReference type="ARBA" id="ARBA00022807"/>
    </source>
</evidence>
<dbReference type="EC" id="3.4.19.12" evidence="9"/>
<comment type="catalytic activity">
    <reaction evidence="1 9">
        <text>Thiol-dependent hydrolysis of ester, thioester, amide, peptide and isopeptide bonds formed by the C-terminal Gly of ubiquitin (a 76-residue protein attached to proteins as an intracellular targeting signal).</text>
        <dbReference type="EC" id="3.4.19.12"/>
    </reaction>
</comment>
<dbReference type="InterPro" id="IPR028889">
    <property type="entry name" value="USP"/>
</dbReference>
<dbReference type="InterPro" id="IPR050164">
    <property type="entry name" value="Peptidase_C19"/>
</dbReference>
<evidence type="ECO:0000256" key="1">
    <source>
        <dbReference type="ARBA" id="ARBA00000707"/>
    </source>
</evidence>
<dbReference type="InterPro" id="IPR001394">
    <property type="entry name" value="Peptidase_C19_UCH"/>
</dbReference>
<protein>
    <recommendedName>
        <fullName evidence="9">Ubiquitin carboxyl-terminal hydrolase</fullName>
        <ecNumber evidence="9">3.4.19.12</ecNumber>
    </recommendedName>
</protein>
<evidence type="ECO:0000256" key="6">
    <source>
        <dbReference type="ARBA" id="ARBA00022786"/>
    </source>
</evidence>
<dbReference type="GO" id="GO:0005634">
    <property type="term" value="C:nucleus"/>
    <property type="evidence" value="ECO:0007669"/>
    <property type="project" value="TreeGrafter"/>
</dbReference>
<organism evidence="11 12">
    <name type="scientific">Phytophthora citrophthora</name>
    <dbReference type="NCBI Taxonomy" id="4793"/>
    <lineage>
        <taxon>Eukaryota</taxon>
        <taxon>Sar</taxon>
        <taxon>Stramenopiles</taxon>
        <taxon>Oomycota</taxon>
        <taxon>Peronosporomycetes</taxon>
        <taxon>Peronosporales</taxon>
        <taxon>Peronosporaceae</taxon>
        <taxon>Phytophthora</taxon>
    </lineage>
</organism>
<dbReference type="Proteomes" id="UP001259832">
    <property type="component" value="Unassembled WGS sequence"/>
</dbReference>
<dbReference type="EMBL" id="JASMQC010000004">
    <property type="protein sequence ID" value="KAK1945624.1"/>
    <property type="molecule type" value="Genomic_DNA"/>
</dbReference>
<keyword evidence="5 9" id="KW-0645">Protease</keyword>
<dbReference type="AlphaFoldDB" id="A0AAD9LT08"/>